<feature type="transmembrane region" description="Helical" evidence="1">
    <location>
        <begin position="176"/>
        <end position="198"/>
    </location>
</feature>
<protein>
    <submittedName>
        <fullName evidence="2">Beta-carotene 15,15'-monooxygenase</fullName>
    </submittedName>
</protein>
<keyword evidence="1" id="KW-0472">Membrane</keyword>
<dbReference type="EMBL" id="JSYK01000003">
    <property type="protein sequence ID" value="KIA82976.1"/>
    <property type="molecule type" value="Genomic_DNA"/>
</dbReference>
<evidence type="ECO:0000313" key="2">
    <source>
        <dbReference type="EMBL" id="KIA82976.1"/>
    </source>
</evidence>
<dbReference type="Proteomes" id="UP000031275">
    <property type="component" value="Unassembled WGS sequence"/>
</dbReference>
<dbReference type="RefSeq" id="WP_039343478.1">
    <property type="nucleotide sequence ID" value="NZ_JSYK01000003.1"/>
</dbReference>
<gene>
    <name evidence="2" type="ORF">OA84_05275</name>
</gene>
<accession>A0ABR4ZQF0</accession>
<reference evidence="2 3" key="1">
    <citation type="submission" date="2014-10" db="EMBL/GenBank/DDBJ databases">
        <title>Kaistella solincola genome.</title>
        <authorList>
            <person name="Newman J.D."/>
        </authorList>
    </citation>
    <scope>NUCLEOTIDE SEQUENCE [LARGE SCALE GENOMIC DNA]</scope>
    <source>
        <strain evidence="2 3">DSM 22468</strain>
    </source>
</reference>
<name>A0ABR4ZQF0_9FLAO</name>
<evidence type="ECO:0000313" key="3">
    <source>
        <dbReference type="Proteomes" id="UP000031275"/>
    </source>
</evidence>
<feature type="transmembrane region" description="Helical" evidence="1">
    <location>
        <begin position="41"/>
        <end position="60"/>
    </location>
</feature>
<keyword evidence="1" id="KW-0812">Transmembrane</keyword>
<proteinExistence type="predicted"/>
<evidence type="ECO:0000256" key="1">
    <source>
        <dbReference type="SAM" id="Phobius"/>
    </source>
</evidence>
<comment type="caution">
    <text evidence="2">The sequence shown here is derived from an EMBL/GenBank/DDBJ whole genome shotgun (WGS) entry which is preliminary data.</text>
</comment>
<keyword evidence="3" id="KW-1185">Reference proteome</keyword>
<feature type="transmembrane region" description="Helical" evidence="1">
    <location>
        <begin position="140"/>
        <end position="164"/>
    </location>
</feature>
<feature type="transmembrane region" description="Helical" evidence="1">
    <location>
        <begin position="92"/>
        <end position="112"/>
    </location>
</feature>
<keyword evidence="1" id="KW-1133">Transmembrane helix</keyword>
<sequence length="224" mass="26334">MPEFDLDDFKKTWQQEPVQPKYNTSEIELMLNKSSRNYVKYILWISIVEFILIFGVNLYYTYLGEETADLTNVLGKLGIDNSRDFESTLTQIYLVLKVVSLIMTAAFIYFFYQNYRKINVESNLKKLILQIIRFKKTVQLFILANIVLLIVFSLILGIYIFSVFSQQNIELTNSTMFGFFTGLLVTVGISVVLIWLYYRVVYGFILKRLGRNLDQLRKIEEENL</sequence>
<organism evidence="2 3">
    <name type="scientific">Kaistella solincola</name>
    <dbReference type="NCBI Taxonomy" id="510955"/>
    <lineage>
        <taxon>Bacteria</taxon>
        <taxon>Pseudomonadati</taxon>
        <taxon>Bacteroidota</taxon>
        <taxon>Flavobacteriia</taxon>
        <taxon>Flavobacteriales</taxon>
        <taxon>Weeksellaceae</taxon>
        <taxon>Chryseobacterium group</taxon>
        <taxon>Kaistella</taxon>
    </lineage>
</organism>